<dbReference type="Pfam" id="PF03807">
    <property type="entry name" value="F420_oxidored"/>
    <property type="match status" value="1"/>
</dbReference>
<keyword evidence="8" id="KW-1185">Reference proteome</keyword>
<dbReference type="SUPFAM" id="SSF53223">
    <property type="entry name" value="Aminoacid dehydrogenase-like, N-terminal domain"/>
    <property type="match status" value="1"/>
</dbReference>
<dbReference type="PANTHER" id="PTHR21089">
    <property type="entry name" value="SHIKIMATE DEHYDROGENASE"/>
    <property type="match status" value="1"/>
</dbReference>
<dbReference type="GO" id="GO:0009073">
    <property type="term" value="P:aromatic amino acid family biosynthetic process"/>
    <property type="evidence" value="ECO:0007669"/>
    <property type="project" value="UniProtKB-KW"/>
</dbReference>
<dbReference type="GO" id="GO:0005829">
    <property type="term" value="C:cytosol"/>
    <property type="evidence" value="ECO:0007669"/>
    <property type="project" value="TreeGrafter"/>
</dbReference>
<dbReference type="InterPro" id="IPR036291">
    <property type="entry name" value="NAD(P)-bd_dom_sf"/>
</dbReference>
<dbReference type="Proteomes" id="UP000294901">
    <property type="component" value="Unassembled WGS sequence"/>
</dbReference>
<reference evidence="7 8" key="1">
    <citation type="submission" date="2019-03" db="EMBL/GenBank/DDBJ databases">
        <title>Sequencing the genomes of 1000 actinobacteria strains.</title>
        <authorList>
            <person name="Klenk H.-P."/>
        </authorList>
    </citation>
    <scope>NUCLEOTIDE SEQUENCE [LARGE SCALE GENOMIC DNA]</scope>
    <source>
        <strain evidence="7 8">DSM 43805</strain>
    </source>
</reference>
<evidence type="ECO:0000313" key="8">
    <source>
        <dbReference type="Proteomes" id="UP000294901"/>
    </source>
</evidence>
<evidence type="ECO:0000313" key="7">
    <source>
        <dbReference type="EMBL" id="TDO41603.1"/>
    </source>
</evidence>
<keyword evidence="2" id="KW-0057">Aromatic amino acid biosynthesis</keyword>
<dbReference type="GO" id="GO:0019632">
    <property type="term" value="P:shikimate metabolic process"/>
    <property type="evidence" value="ECO:0007669"/>
    <property type="project" value="TreeGrafter"/>
</dbReference>
<dbReference type="InterPro" id="IPR028939">
    <property type="entry name" value="P5C_Rdtase_cat_N"/>
</dbReference>
<name>A0A4R6JXQ7_9ACTN</name>
<dbReference type="Gene3D" id="3.40.50.720">
    <property type="entry name" value="NAD(P)-binding Rossmann-like Domain"/>
    <property type="match status" value="1"/>
</dbReference>
<dbReference type="NCBIfam" id="NF001311">
    <property type="entry name" value="PRK00258.1-3"/>
    <property type="match status" value="1"/>
</dbReference>
<dbReference type="GO" id="GO:0004764">
    <property type="term" value="F:shikimate 3-dehydrogenase (NADP+) activity"/>
    <property type="evidence" value="ECO:0007669"/>
    <property type="project" value="InterPro"/>
</dbReference>
<comment type="caution">
    <text evidence="7">The sequence shown here is derived from an EMBL/GenBank/DDBJ whole genome shotgun (WGS) entry which is preliminary data.</text>
</comment>
<dbReference type="InterPro" id="IPR041121">
    <property type="entry name" value="SDH_C"/>
</dbReference>
<dbReference type="InterPro" id="IPR022893">
    <property type="entry name" value="Shikimate_DH_fam"/>
</dbReference>
<feature type="compositionally biased region" description="Low complexity" evidence="3">
    <location>
        <begin position="119"/>
        <end position="138"/>
    </location>
</feature>
<evidence type="ECO:0000256" key="1">
    <source>
        <dbReference type="ARBA" id="ARBA00004871"/>
    </source>
</evidence>
<dbReference type="InterPro" id="IPR046346">
    <property type="entry name" value="Aminoacid_DH-like_N_sf"/>
</dbReference>
<dbReference type="RefSeq" id="WP_239079993.1">
    <property type="nucleotide sequence ID" value="NZ_BOMD01000024.1"/>
</dbReference>
<keyword evidence="2" id="KW-0028">Amino-acid biosynthesis</keyword>
<evidence type="ECO:0000256" key="2">
    <source>
        <dbReference type="ARBA" id="ARBA00023141"/>
    </source>
</evidence>
<dbReference type="InterPro" id="IPR013708">
    <property type="entry name" value="Shikimate_DH-bd_N"/>
</dbReference>
<gene>
    <name evidence="7" type="ORF">C8E87_5339</name>
</gene>
<feature type="domain" description="Shikimate dehydrogenase substrate binding N-terminal" evidence="5">
    <location>
        <begin position="11"/>
        <end position="93"/>
    </location>
</feature>
<dbReference type="Pfam" id="PF18317">
    <property type="entry name" value="SDH_C"/>
    <property type="match status" value="1"/>
</dbReference>
<dbReference type="AlphaFoldDB" id="A0A4R6JXQ7"/>
<feature type="domain" description="Pyrroline-5-carboxylate reductase catalytic N-terminal" evidence="4">
    <location>
        <begin position="151"/>
        <end position="240"/>
    </location>
</feature>
<dbReference type="PANTHER" id="PTHR21089:SF1">
    <property type="entry name" value="BIFUNCTIONAL 3-DEHYDROQUINATE DEHYDRATASE_SHIKIMATE DEHYDROGENASE, CHLOROPLASTIC"/>
    <property type="match status" value="1"/>
</dbReference>
<sequence length="303" mass="30372">MTTSPSRRAAVCGKPIAHSLSPVIHNAGFAAAGLSGWAYSSFECAESELAGLVGGLGPEWAGLSLTMPLKEEGLRLASSATAVALAVGAANTLVRRDDGWHADNTDVAGMVRVLTDAGPAAAPTGAEPDGGAAPDTPGSELGGGSAFAPTVTVLGGGGTARAALAAAAQLGAPAVTVVTRRPAAREELRPVAEALGITLRGVAWEDASAAFEADAVISTVPRGAADHLAGDVPWRAGTVLFDALYDPWPTPLAADARAHHVRVLSGLDLLLAQALSQFEQFTGVTPAPEEAMRAALLAAAAAR</sequence>
<accession>A0A4R6JXQ7</accession>
<dbReference type="GO" id="GO:0050661">
    <property type="term" value="F:NADP binding"/>
    <property type="evidence" value="ECO:0007669"/>
    <property type="project" value="TreeGrafter"/>
</dbReference>
<feature type="region of interest" description="Disordered" evidence="3">
    <location>
        <begin position="119"/>
        <end position="143"/>
    </location>
</feature>
<comment type="pathway">
    <text evidence="1">Metabolic intermediate biosynthesis; chorismate biosynthesis; chorismate from D-erythrose 4-phosphate and phosphoenolpyruvate: step 4/7.</text>
</comment>
<feature type="domain" description="SDH C-terminal" evidence="6">
    <location>
        <begin position="266"/>
        <end position="297"/>
    </location>
</feature>
<evidence type="ECO:0000259" key="5">
    <source>
        <dbReference type="Pfam" id="PF08501"/>
    </source>
</evidence>
<evidence type="ECO:0000259" key="4">
    <source>
        <dbReference type="Pfam" id="PF03807"/>
    </source>
</evidence>
<evidence type="ECO:0000256" key="3">
    <source>
        <dbReference type="SAM" id="MobiDB-lite"/>
    </source>
</evidence>
<organism evidence="7 8">
    <name type="scientific">Paractinoplanes brasiliensis</name>
    <dbReference type="NCBI Taxonomy" id="52695"/>
    <lineage>
        <taxon>Bacteria</taxon>
        <taxon>Bacillati</taxon>
        <taxon>Actinomycetota</taxon>
        <taxon>Actinomycetes</taxon>
        <taxon>Micromonosporales</taxon>
        <taxon>Micromonosporaceae</taxon>
        <taxon>Paractinoplanes</taxon>
    </lineage>
</organism>
<dbReference type="EMBL" id="SNWR01000001">
    <property type="protein sequence ID" value="TDO41603.1"/>
    <property type="molecule type" value="Genomic_DNA"/>
</dbReference>
<dbReference type="Pfam" id="PF08501">
    <property type="entry name" value="Shikimate_dh_N"/>
    <property type="match status" value="1"/>
</dbReference>
<dbReference type="Gene3D" id="3.40.50.10860">
    <property type="entry name" value="Leucine Dehydrogenase, chain A, domain 1"/>
    <property type="match status" value="1"/>
</dbReference>
<proteinExistence type="predicted"/>
<protein>
    <submittedName>
        <fullName evidence="7">Shikimate dehydrogenase</fullName>
    </submittedName>
</protein>
<evidence type="ECO:0000259" key="6">
    <source>
        <dbReference type="Pfam" id="PF18317"/>
    </source>
</evidence>
<dbReference type="GO" id="GO:0009423">
    <property type="term" value="P:chorismate biosynthetic process"/>
    <property type="evidence" value="ECO:0007669"/>
    <property type="project" value="TreeGrafter"/>
</dbReference>
<dbReference type="SUPFAM" id="SSF51735">
    <property type="entry name" value="NAD(P)-binding Rossmann-fold domains"/>
    <property type="match status" value="1"/>
</dbReference>